<dbReference type="PROSITE" id="PS00198">
    <property type="entry name" value="4FE4S_FER_1"/>
    <property type="match status" value="1"/>
</dbReference>
<dbReference type="PROSITE" id="PS51379">
    <property type="entry name" value="4FE4S_FER_2"/>
    <property type="match status" value="2"/>
</dbReference>
<dbReference type="InterPro" id="IPR019574">
    <property type="entry name" value="NADH_UbQ_OxRdtase_Gsu_4Fe4S-bd"/>
</dbReference>
<dbReference type="InterPro" id="IPR027467">
    <property type="entry name" value="MopterinOxRdtase_cofactor_BS"/>
</dbReference>
<evidence type="ECO:0000256" key="6">
    <source>
        <dbReference type="ARBA" id="ARBA00022737"/>
    </source>
</evidence>
<name>H5UR12_9MICO</name>
<evidence type="ECO:0000259" key="14">
    <source>
        <dbReference type="PROSITE" id="PS51839"/>
    </source>
</evidence>
<keyword evidence="16" id="KW-1185">Reference proteome</keyword>
<evidence type="ECO:0000256" key="8">
    <source>
        <dbReference type="ARBA" id="ARBA00023004"/>
    </source>
</evidence>
<dbReference type="Proteomes" id="UP000004367">
    <property type="component" value="Unassembled WGS sequence"/>
</dbReference>
<dbReference type="CDD" id="cd00207">
    <property type="entry name" value="fer2"/>
    <property type="match status" value="1"/>
</dbReference>
<dbReference type="SUPFAM" id="SSF53706">
    <property type="entry name" value="Formate dehydrogenase/DMSO reductase, domains 1-3"/>
    <property type="match status" value="1"/>
</dbReference>
<evidence type="ECO:0000259" key="12">
    <source>
        <dbReference type="PROSITE" id="PS51379"/>
    </source>
</evidence>
<dbReference type="Gene3D" id="3.40.228.10">
    <property type="entry name" value="Dimethylsulfoxide Reductase, domain 2"/>
    <property type="match status" value="1"/>
</dbReference>
<dbReference type="GO" id="GO:0043546">
    <property type="term" value="F:molybdopterin cofactor binding"/>
    <property type="evidence" value="ECO:0007669"/>
    <property type="project" value="InterPro"/>
</dbReference>
<keyword evidence="7" id="KW-0560">Oxidoreductase</keyword>
<organism evidence="15 16">
    <name type="scientific">Mobilicoccus pelagius NBRC 104925</name>
    <dbReference type="NCBI Taxonomy" id="1089455"/>
    <lineage>
        <taxon>Bacteria</taxon>
        <taxon>Bacillati</taxon>
        <taxon>Actinomycetota</taxon>
        <taxon>Actinomycetes</taxon>
        <taxon>Micrococcales</taxon>
        <taxon>Dermatophilaceae</taxon>
        <taxon>Mobilicoccus</taxon>
    </lineage>
</organism>
<evidence type="ECO:0000256" key="3">
    <source>
        <dbReference type="ARBA" id="ARBA00022485"/>
    </source>
</evidence>
<dbReference type="Gene3D" id="2.40.40.20">
    <property type="match status" value="1"/>
</dbReference>
<feature type="domain" description="2Fe-2S ferredoxin-type" evidence="11">
    <location>
        <begin position="28"/>
        <end position="106"/>
    </location>
</feature>
<feature type="domain" description="4Fe-4S ferredoxin-type" evidence="12">
    <location>
        <begin position="212"/>
        <end position="242"/>
    </location>
</feature>
<dbReference type="SMART" id="SM00929">
    <property type="entry name" value="NADH-G_4Fe-4S_3"/>
    <property type="match status" value="1"/>
</dbReference>
<dbReference type="Pfam" id="PF04879">
    <property type="entry name" value="Molybdop_Fe4S4"/>
    <property type="match status" value="1"/>
</dbReference>
<dbReference type="InterPro" id="IPR000283">
    <property type="entry name" value="NADH_UbQ_OxRdtase_75kDa_su_CS"/>
</dbReference>
<dbReference type="RefSeq" id="WP_009482068.1">
    <property type="nucleotide sequence ID" value="NZ_BAFE01000047.1"/>
</dbReference>
<evidence type="ECO:0000259" key="11">
    <source>
        <dbReference type="PROSITE" id="PS51085"/>
    </source>
</evidence>
<dbReference type="SUPFAM" id="SSF54862">
    <property type="entry name" value="4Fe-4S ferredoxins"/>
    <property type="match status" value="1"/>
</dbReference>
<evidence type="ECO:0000256" key="7">
    <source>
        <dbReference type="ARBA" id="ARBA00023002"/>
    </source>
</evidence>
<dbReference type="GO" id="GO:0008863">
    <property type="term" value="F:formate dehydrogenase (NAD+) activity"/>
    <property type="evidence" value="ECO:0007669"/>
    <property type="project" value="InterPro"/>
</dbReference>
<dbReference type="InterPro" id="IPR054351">
    <property type="entry name" value="NADH_UbQ_OxRdtase_ferredoxin"/>
</dbReference>
<proteinExistence type="inferred from homology"/>
<dbReference type="InterPro" id="IPR017900">
    <property type="entry name" value="4Fe4S_Fe_S_CS"/>
</dbReference>
<dbReference type="Pfam" id="PF00384">
    <property type="entry name" value="Molybdopterin"/>
    <property type="match status" value="1"/>
</dbReference>
<dbReference type="GO" id="GO:0015942">
    <property type="term" value="P:formate metabolic process"/>
    <property type="evidence" value="ECO:0007669"/>
    <property type="project" value="InterPro"/>
</dbReference>
<dbReference type="GO" id="GO:0003954">
    <property type="term" value="F:NADH dehydrogenase activity"/>
    <property type="evidence" value="ECO:0007669"/>
    <property type="project" value="TreeGrafter"/>
</dbReference>
<dbReference type="FunFam" id="3.30.70.20:FF:000035">
    <property type="entry name" value="Iron hydrogenase 1"/>
    <property type="match status" value="1"/>
</dbReference>
<dbReference type="PIRSF" id="PIRSF036643">
    <property type="entry name" value="FDH_alpha"/>
    <property type="match status" value="1"/>
</dbReference>
<feature type="domain" description="4Fe-4S Mo/W bis-MGD-type" evidence="13">
    <location>
        <begin position="249"/>
        <end position="304"/>
    </location>
</feature>
<gene>
    <name evidence="15" type="ORF">MOPEL_067_00190</name>
</gene>
<dbReference type="InterPro" id="IPR006963">
    <property type="entry name" value="Mopterin_OxRdtase_4Fe-4S_dom"/>
</dbReference>
<dbReference type="GO" id="GO:0008137">
    <property type="term" value="F:NADH dehydrogenase (ubiquinone) activity"/>
    <property type="evidence" value="ECO:0007669"/>
    <property type="project" value="InterPro"/>
</dbReference>
<comment type="caution">
    <text evidence="15">The sequence shown here is derived from an EMBL/GenBank/DDBJ whole genome shotgun (WGS) entry which is preliminary data.</text>
</comment>
<feature type="domain" description="4Fe-4S His(Cys)3-ligated-type" evidence="14">
    <location>
        <begin position="106"/>
        <end position="145"/>
    </location>
</feature>
<dbReference type="CDD" id="cd02753">
    <property type="entry name" value="MopB_Formate-Dh-H"/>
    <property type="match status" value="1"/>
</dbReference>
<keyword evidence="8" id="KW-0408">Iron</keyword>
<comment type="cofactor">
    <cofactor evidence="1">
        <name>[4Fe-4S] cluster</name>
        <dbReference type="ChEBI" id="CHEBI:49883"/>
    </cofactor>
</comment>
<dbReference type="InterPro" id="IPR006478">
    <property type="entry name" value="Formate_DH_asu"/>
</dbReference>
<comment type="cofactor">
    <cofactor evidence="10">
        <name>[2Fe-2S] cluster</name>
        <dbReference type="ChEBI" id="CHEBI:190135"/>
    </cofactor>
</comment>
<dbReference type="Pfam" id="PF01568">
    <property type="entry name" value="Molydop_binding"/>
    <property type="match status" value="1"/>
</dbReference>
<evidence type="ECO:0000259" key="13">
    <source>
        <dbReference type="PROSITE" id="PS51669"/>
    </source>
</evidence>
<protein>
    <submittedName>
        <fullName evidence="15">Putative formate dehydrogenase alpha subunit</fullName>
    </submittedName>
</protein>
<evidence type="ECO:0000256" key="4">
    <source>
        <dbReference type="ARBA" id="ARBA00022714"/>
    </source>
</evidence>
<dbReference type="InterPro" id="IPR036010">
    <property type="entry name" value="2Fe-2S_ferredoxin-like_sf"/>
</dbReference>
<evidence type="ECO:0000256" key="2">
    <source>
        <dbReference type="ARBA" id="ARBA00007023"/>
    </source>
</evidence>
<dbReference type="EMBL" id="BAFE01000047">
    <property type="protein sequence ID" value="GAB48170.1"/>
    <property type="molecule type" value="Genomic_DNA"/>
</dbReference>
<dbReference type="Gene3D" id="3.30.70.20">
    <property type="match status" value="1"/>
</dbReference>
<dbReference type="eggNOG" id="COG3383">
    <property type="taxonomic scope" value="Bacteria"/>
</dbReference>
<dbReference type="PROSITE" id="PS51669">
    <property type="entry name" value="4FE4S_MOW_BIS_MGD"/>
    <property type="match status" value="1"/>
</dbReference>
<evidence type="ECO:0000313" key="16">
    <source>
        <dbReference type="Proteomes" id="UP000004367"/>
    </source>
</evidence>
<keyword evidence="5" id="KW-0479">Metal-binding</keyword>
<dbReference type="PROSITE" id="PS51839">
    <property type="entry name" value="4FE4S_HC3"/>
    <property type="match status" value="1"/>
</dbReference>
<evidence type="ECO:0000256" key="1">
    <source>
        <dbReference type="ARBA" id="ARBA00001966"/>
    </source>
</evidence>
<dbReference type="InterPro" id="IPR041924">
    <property type="entry name" value="Formate_Dh-H_N"/>
</dbReference>
<dbReference type="InterPro" id="IPR009010">
    <property type="entry name" value="Asp_de-COase-like_dom_sf"/>
</dbReference>
<comment type="similarity">
    <text evidence="2">In the C-terminal section; belongs to the prokaryotic molybdopterin-containing oxidoreductase family.</text>
</comment>
<evidence type="ECO:0000256" key="10">
    <source>
        <dbReference type="ARBA" id="ARBA00034078"/>
    </source>
</evidence>
<dbReference type="AlphaFoldDB" id="H5UR12"/>
<keyword evidence="9" id="KW-0411">Iron-sulfur</keyword>
<dbReference type="InterPro" id="IPR006657">
    <property type="entry name" value="MoPterin_dinucl-bd_dom"/>
</dbReference>
<dbReference type="OrthoDB" id="9759518at2"/>
<dbReference type="SMART" id="SM00926">
    <property type="entry name" value="Molybdop_Fe4S4"/>
    <property type="match status" value="1"/>
</dbReference>
<feature type="domain" description="4Fe-4S ferredoxin-type" evidence="12">
    <location>
        <begin position="169"/>
        <end position="197"/>
    </location>
</feature>
<evidence type="ECO:0000256" key="5">
    <source>
        <dbReference type="ARBA" id="ARBA00022723"/>
    </source>
</evidence>
<keyword evidence="6" id="KW-0677">Repeat</keyword>
<dbReference type="PROSITE" id="PS00641">
    <property type="entry name" value="COMPLEX1_75K_1"/>
    <property type="match status" value="1"/>
</dbReference>
<dbReference type="Gene3D" id="3.40.50.740">
    <property type="match status" value="1"/>
</dbReference>
<dbReference type="PANTHER" id="PTHR43105">
    <property type="entry name" value="RESPIRATORY NITRATE REDUCTASE"/>
    <property type="match status" value="1"/>
</dbReference>
<reference evidence="15 16" key="1">
    <citation type="submission" date="2012-02" db="EMBL/GenBank/DDBJ databases">
        <title>Whole genome shotgun sequence of Mobilicoccus pelagius NBRC 104925.</title>
        <authorList>
            <person name="Yoshida Y."/>
            <person name="Hosoyama A."/>
            <person name="Tsuchikane K."/>
            <person name="Katsumata H."/>
            <person name="Yamazaki S."/>
            <person name="Fujita N."/>
        </authorList>
    </citation>
    <scope>NUCLEOTIDE SEQUENCE [LARGE SCALE GENOMIC DNA]</scope>
    <source>
        <strain evidence="15 16">NBRC 104925</strain>
    </source>
</reference>
<dbReference type="InterPro" id="IPR001041">
    <property type="entry name" value="2Fe-2S_ferredoxin-type"/>
</dbReference>
<dbReference type="InterPro" id="IPR017896">
    <property type="entry name" value="4Fe4S_Fe-S-bd"/>
</dbReference>
<dbReference type="STRING" id="1089455.MOPEL_067_00190"/>
<dbReference type="PROSITE" id="PS51085">
    <property type="entry name" value="2FE2S_FER_2"/>
    <property type="match status" value="1"/>
</dbReference>
<keyword evidence="4" id="KW-0001">2Fe-2S</keyword>
<evidence type="ECO:0000313" key="15">
    <source>
        <dbReference type="EMBL" id="GAB48170.1"/>
    </source>
</evidence>
<dbReference type="SUPFAM" id="SSF50692">
    <property type="entry name" value="ADC-like"/>
    <property type="match status" value="1"/>
</dbReference>
<dbReference type="Pfam" id="PF13510">
    <property type="entry name" value="Fer2_4"/>
    <property type="match status" value="1"/>
</dbReference>
<dbReference type="InterPro" id="IPR006656">
    <property type="entry name" value="Mopterin_OxRdtase"/>
</dbReference>
<dbReference type="Pfam" id="PF10588">
    <property type="entry name" value="NADH-G_4Fe-4S_3"/>
    <property type="match status" value="1"/>
</dbReference>
<dbReference type="PANTHER" id="PTHR43105:SF14">
    <property type="entry name" value="FORMATE DEHYDROGENASE H"/>
    <property type="match status" value="1"/>
</dbReference>
<dbReference type="GO" id="GO:0042773">
    <property type="term" value="P:ATP synthesis coupled electron transport"/>
    <property type="evidence" value="ECO:0007669"/>
    <property type="project" value="InterPro"/>
</dbReference>
<dbReference type="Gene3D" id="3.10.20.740">
    <property type="match status" value="1"/>
</dbReference>
<accession>H5UR12</accession>
<evidence type="ECO:0000256" key="9">
    <source>
        <dbReference type="ARBA" id="ARBA00023014"/>
    </source>
</evidence>
<dbReference type="SUPFAM" id="SSF54292">
    <property type="entry name" value="2Fe-2S ferredoxin-like"/>
    <property type="match status" value="1"/>
</dbReference>
<dbReference type="PROSITE" id="PS00551">
    <property type="entry name" value="MOLYBDOPTERIN_PROK_1"/>
    <property type="match status" value="1"/>
</dbReference>
<dbReference type="GO" id="GO:0016020">
    <property type="term" value="C:membrane"/>
    <property type="evidence" value="ECO:0007669"/>
    <property type="project" value="InterPro"/>
</dbReference>
<dbReference type="Pfam" id="PF22117">
    <property type="entry name" value="Fer4_Nqo3"/>
    <property type="match status" value="1"/>
</dbReference>
<dbReference type="InterPro" id="IPR050123">
    <property type="entry name" value="Prok_molybdopt-oxidoreductase"/>
</dbReference>
<dbReference type="InterPro" id="IPR041925">
    <property type="entry name" value="CT_Formate-Dh_H"/>
</dbReference>
<dbReference type="GO" id="GO:0051539">
    <property type="term" value="F:4 iron, 4 sulfur cluster binding"/>
    <property type="evidence" value="ECO:0007669"/>
    <property type="project" value="UniProtKB-KW"/>
</dbReference>
<dbReference type="NCBIfam" id="TIGR01591">
    <property type="entry name" value="Fdh-alpha"/>
    <property type="match status" value="1"/>
</dbReference>
<dbReference type="CDD" id="cd02790">
    <property type="entry name" value="MopB_CT_Formate-Dh_H"/>
    <property type="match status" value="1"/>
</dbReference>
<dbReference type="Gene3D" id="2.20.25.90">
    <property type="entry name" value="ADC-like domains"/>
    <property type="match status" value="1"/>
</dbReference>
<keyword evidence="3" id="KW-0004">4Fe-4S</keyword>
<sequence length="929" mass="100569">MTTNTPPLVAASNGDHVLTGAAAAPTPVVVDLTVDGRGISVPGGTTILQAARAHDRRIPTLCWLEGVNETGSCRLCVVEVEGRDELVTACTAVVEPGMVVTTSNPRIRATRKGLVSLLMANHREHCFDCVKAGDCELQDLGEEYGVPADSSLGRKGRVDRNRMLLDGHPFLRFDPTLCITCERCVSMCADVVGRHAIGTFKEGRNTIIDAPFHEGWRTTLCESCGNCVQACPTAAITDLRRHTYRIREVETVSTTCPHCGTGCQIDLRVKDNRIVDAVGGDGPVNHGLLCGKGRSGSIDFVHSPDRIRTPLIKNKETGEFEEATWDEALDLVAREFTRLRDTYGPQTLAGFACSRSPNEDIYLTQKFVRTCLRTNNVDNCARVCHSASVAGLAMTLGSGAMTNPIADITGDVDVIMLVGSNPEEAHPVIGMQIRQAVQRGARLVVVDPREIDLCKDADLHLRVRPGTNVAFANGLLHVMIAEDLVDHAFIAERTEGFEAMKDLVADYTPERVGEICHVDPDMLREAARLYAGAEKAPIVYCLGVTEHSSGTEGVMSLSNLALATGKLGRPGCGINPLRGQNNVQGGCDMGAQPGDLPGYQKVAADGVVEKFEQAWGVDLNHEPGIMATDILAMSARGEMKALFSYGEDPVRTDPDTAHVVKAMENLEFFAIIELFMTDTATYADVVLPGLSFAEKTGTFTNTERRVQMVRQAVIPEPGMRPETEVLADLMRRMGYPQPTLTPAQIMDEIASVTPSFGGISHERIEREGGLQWPCPSADHPGTPILHVGSFTRGLGRFFPAEYRPSAETPDADYPFILMTGRMLYHYNNGTMTMRAPGLAEISGSSYIELNVDDAARLGIPDGGRVAVSSRRGRIETTARVGTRVSQGETWMPFHFADGAVNELTNAALDEYARIPEYKVCAVHVEPVGG</sequence>
<dbReference type="GO" id="GO:0046872">
    <property type="term" value="F:metal ion binding"/>
    <property type="evidence" value="ECO:0007669"/>
    <property type="project" value="UniProtKB-KW"/>
</dbReference>
<dbReference type="GO" id="GO:0051537">
    <property type="term" value="F:2 iron, 2 sulfur cluster binding"/>
    <property type="evidence" value="ECO:0007669"/>
    <property type="project" value="UniProtKB-KW"/>
</dbReference>